<reference evidence="6" key="1">
    <citation type="submission" date="2018-05" db="EMBL/GenBank/DDBJ databases">
        <authorList>
            <person name="Li Y."/>
        </authorList>
    </citation>
    <scope>NUCLEOTIDE SEQUENCE [LARGE SCALE GENOMIC DNA]</scope>
    <source>
        <strain evidence="6">sk1b4</strain>
    </source>
</reference>
<keyword evidence="2 5" id="KW-0012">Acyltransferase</keyword>
<evidence type="ECO:0000313" key="5">
    <source>
        <dbReference type="EMBL" id="PWF27180.1"/>
    </source>
</evidence>
<sequence length="248" mass="26945">MPENLEPLEPYLNGGRQRRRHWVRHLVTRPVISTVVRPTVLGEENVRDLEGAFIITPNHSSHLDAPMVFSLLPETLTERLATGAAADYFYRRRFISGLTSLFFNSYPIERKGKNTQGGRAAGMTGRLLRAGVPILVFPEGTRSRDGQMGTPKAGAAALAIQNSIPLVPVAMAGGHEAMPVGAPFPKVGNEVFLFIGKPMYGMPDETPDELMARTFVAIQAMLDQGTPHPEIDGRSPFDPPSDCGDTAA</sequence>
<evidence type="ECO:0000259" key="4">
    <source>
        <dbReference type="SMART" id="SM00563"/>
    </source>
</evidence>
<accession>A0A2V1KA45</accession>
<dbReference type="Pfam" id="PF01553">
    <property type="entry name" value="Acyltransferase"/>
    <property type="match status" value="1"/>
</dbReference>
<dbReference type="CDD" id="cd07989">
    <property type="entry name" value="LPLAT_AGPAT-like"/>
    <property type="match status" value="1"/>
</dbReference>
<evidence type="ECO:0000256" key="1">
    <source>
        <dbReference type="ARBA" id="ARBA00022679"/>
    </source>
</evidence>
<dbReference type="GO" id="GO:0006654">
    <property type="term" value="P:phosphatidic acid biosynthetic process"/>
    <property type="evidence" value="ECO:0007669"/>
    <property type="project" value="TreeGrafter"/>
</dbReference>
<dbReference type="PANTHER" id="PTHR10434:SF11">
    <property type="entry name" value="1-ACYL-SN-GLYCEROL-3-PHOSPHATE ACYLTRANSFERASE"/>
    <property type="match status" value="1"/>
</dbReference>
<evidence type="ECO:0000313" key="6">
    <source>
        <dbReference type="Proteomes" id="UP000245283"/>
    </source>
</evidence>
<keyword evidence="1 5" id="KW-0808">Transferase</keyword>
<dbReference type="PANTHER" id="PTHR10434">
    <property type="entry name" value="1-ACYL-SN-GLYCEROL-3-PHOSPHATE ACYLTRANSFERASE"/>
    <property type="match status" value="1"/>
</dbReference>
<evidence type="ECO:0000256" key="3">
    <source>
        <dbReference type="SAM" id="MobiDB-lite"/>
    </source>
</evidence>
<evidence type="ECO:0000256" key="2">
    <source>
        <dbReference type="ARBA" id="ARBA00023315"/>
    </source>
</evidence>
<proteinExistence type="predicted"/>
<dbReference type="OrthoDB" id="9808424at2"/>
<comment type="caution">
    <text evidence="5">The sequence shown here is derived from an EMBL/GenBank/DDBJ whole genome shotgun (WGS) entry which is preliminary data.</text>
</comment>
<dbReference type="EMBL" id="QETB01000001">
    <property type="protein sequence ID" value="PWF27180.1"/>
    <property type="molecule type" value="Genomic_DNA"/>
</dbReference>
<gene>
    <name evidence="5" type="ORF">DD236_01905</name>
</gene>
<dbReference type="InterPro" id="IPR002123">
    <property type="entry name" value="Plipid/glycerol_acylTrfase"/>
</dbReference>
<name>A0A2V1KA45_9ACTO</name>
<dbReference type="SMART" id="SM00563">
    <property type="entry name" value="PlsC"/>
    <property type="match status" value="1"/>
</dbReference>
<dbReference type="SUPFAM" id="SSF69593">
    <property type="entry name" value="Glycerol-3-phosphate (1)-acyltransferase"/>
    <property type="match status" value="1"/>
</dbReference>
<protein>
    <submittedName>
        <fullName evidence="5">1-acyl-sn-glycerol-3-phosphate acyltransferase</fullName>
    </submittedName>
</protein>
<dbReference type="RefSeq" id="WP_109092680.1">
    <property type="nucleotide sequence ID" value="NZ_JBQDDV010000009.1"/>
</dbReference>
<dbReference type="AlphaFoldDB" id="A0A2V1KA45"/>
<organism evidence="5 6">
    <name type="scientific">Ancrocorticia populi</name>
    <dbReference type="NCBI Taxonomy" id="2175228"/>
    <lineage>
        <taxon>Bacteria</taxon>
        <taxon>Bacillati</taxon>
        <taxon>Actinomycetota</taxon>
        <taxon>Actinomycetes</taxon>
        <taxon>Actinomycetales</taxon>
        <taxon>Actinomycetaceae</taxon>
        <taxon>Ancrocorticia</taxon>
    </lineage>
</organism>
<feature type="domain" description="Phospholipid/glycerol acyltransferase" evidence="4">
    <location>
        <begin position="53"/>
        <end position="174"/>
    </location>
</feature>
<keyword evidence="6" id="KW-1185">Reference proteome</keyword>
<feature type="region of interest" description="Disordered" evidence="3">
    <location>
        <begin position="225"/>
        <end position="248"/>
    </location>
</feature>
<dbReference type="GO" id="GO:0003841">
    <property type="term" value="F:1-acylglycerol-3-phosphate O-acyltransferase activity"/>
    <property type="evidence" value="ECO:0007669"/>
    <property type="project" value="TreeGrafter"/>
</dbReference>
<dbReference type="Proteomes" id="UP000245283">
    <property type="component" value="Unassembled WGS sequence"/>
</dbReference>